<dbReference type="Gene3D" id="3.40.50.300">
    <property type="entry name" value="P-loop containing nucleotide triphosphate hydrolases"/>
    <property type="match status" value="1"/>
</dbReference>
<evidence type="ECO:0000313" key="1">
    <source>
        <dbReference type="EMBL" id="QIF96138.1"/>
    </source>
</evidence>
<evidence type="ECO:0000313" key="2">
    <source>
        <dbReference type="Proteomes" id="UP000503287"/>
    </source>
</evidence>
<dbReference type="Proteomes" id="UP000503287">
    <property type="component" value="Chromosome"/>
</dbReference>
<reference evidence="1 2" key="1">
    <citation type="submission" date="2020-01" db="EMBL/GenBank/DDBJ databases">
        <title>The genomic epidemiology of tigecycline resistance gene tet(X) variants in a swine farm in China.</title>
        <authorList>
            <person name="Peng K."/>
            <person name="Li R."/>
        </authorList>
    </citation>
    <scope>NUCLEOTIDE SEQUENCE [LARGE SCALE GENOMIC DNA]</scope>
    <source>
        <strain evidence="1 2">ZN3</strain>
    </source>
</reference>
<dbReference type="SUPFAM" id="SSF52540">
    <property type="entry name" value="P-loop containing nucleoside triphosphate hydrolases"/>
    <property type="match status" value="1"/>
</dbReference>
<dbReference type="Pfam" id="PF13671">
    <property type="entry name" value="AAA_33"/>
    <property type="match status" value="1"/>
</dbReference>
<gene>
    <name evidence="1" type="ORF">GTH24_12815</name>
</gene>
<dbReference type="InterPro" id="IPR027417">
    <property type="entry name" value="P-loop_NTPase"/>
</dbReference>
<keyword evidence="2" id="KW-1185">Reference proteome</keyword>
<dbReference type="EMBL" id="CP047344">
    <property type="protein sequence ID" value="QIF96138.1"/>
    <property type="molecule type" value="Genomic_DNA"/>
</dbReference>
<sequence length="199" mass="22865">MPNEGKFNTVREATYVFKLINDQWLCVIDNSYGTDLLKPSPNVRLHFFCGKIASGKSTLAKSLSKSPKTVLINEDEWLSQLYPNQIKTVTDYIEKSELIKGLLSKHIVALLSAGNTVIMDFPANTPKQRQWLKSLADNANMPYLFHVLKVENTECKKRLSLRNQSDENPFKTTNEEFDFITEHFSYPDAKELLVIKEYQ</sequence>
<proteinExistence type="predicted"/>
<accession>A0A6G6SN27</accession>
<protein>
    <submittedName>
        <fullName evidence="1">AAA family ATPase</fullName>
    </submittedName>
</protein>
<dbReference type="AlphaFoldDB" id="A0A6G6SN27"/>
<name>A0A6G6SN27_PROVU</name>
<organism evidence="1 2">
    <name type="scientific">Proteus vulgaris</name>
    <dbReference type="NCBI Taxonomy" id="585"/>
    <lineage>
        <taxon>Bacteria</taxon>
        <taxon>Pseudomonadati</taxon>
        <taxon>Pseudomonadota</taxon>
        <taxon>Gammaproteobacteria</taxon>
        <taxon>Enterobacterales</taxon>
        <taxon>Morganellaceae</taxon>
        <taxon>Proteus</taxon>
    </lineage>
</organism>